<dbReference type="Pfam" id="PF14014">
    <property type="entry name" value="DUF4230"/>
    <property type="match status" value="1"/>
</dbReference>
<dbReference type="EMBL" id="SHKY01000001">
    <property type="protein sequence ID" value="RZU51704.1"/>
    <property type="molecule type" value="Genomic_DNA"/>
</dbReference>
<proteinExistence type="predicted"/>
<reference evidence="3 4" key="1">
    <citation type="submission" date="2019-02" db="EMBL/GenBank/DDBJ databases">
        <title>Sequencing the genomes of 1000 actinobacteria strains.</title>
        <authorList>
            <person name="Klenk H.-P."/>
        </authorList>
    </citation>
    <scope>NUCLEOTIDE SEQUENCE [LARGE SCALE GENOMIC DNA]</scope>
    <source>
        <strain evidence="3 4">DSM 45162</strain>
    </source>
</reference>
<sequence>MAERRDIDDPTKEYPAYEPGRAEPRGPDQARPTGAGPDPAEPGPGVAGPTGSGAAWPDPPVGRSGLARLLIFTGAVFAVLVAACLGLRAVNVLPSFDNPFSDRTTDRSQPVLLQSMRDLSRYVAADGTFQVIVDLQEHRENVPDFLLNQRTLFVGSGTVEAYVDFGTLGGDAVTVDNAAKSVRVTLPAPQLAPAALDLERSYVVAQERGLLNRIGDAFREDPDAQHRVYAEAQRRITEAAQGSGLDRRARENAEKMLTSLFGRLGYTSVTVTFANP</sequence>
<dbReference type="RefSeq" id="WP_130510436.1">
    <property type="nucleotide sequence ID" value="NZ_SHKY01000001.1"/>
</dbReference>
<evidence type="ECO:0000313" key="4">
    <source>
        <dbReference type="Proteomes" id="UP000292564"/>
    </source>
</evidence>
<evidence type="ECO:0000313" key="3">
    <source>
        <dbReference type="EMBL" id="RZU51704.1"/>
    </source>
</evidence>
<gene>
    <name evidence="3" type="ORF">EV385_3537</name>
</gene>
<feature type="compositionally biased region" description="Basic and acidic residues" evidence="1">
    <location>
        <begin position="1"/>
        <end position="12"/>
    </location>
</feature>
<evidence type="ECO:0000256" key="1">
    <source>
        <dbReference type="SAM" id="MobiDB-lite"/>
    </source>
</evidence>
<dbReference type="OrthoDB" id="3366858at2"/>
<organism evidence="3 4">
    <name type="scientific">Krasilnikovia cinnamomea</name>
    <dbReference type="NCBI Taxonomy" id="349313"/>
    <lineage>
        <taxon>Bacteria</taxon>
        <taxon>Bacillati</taxon>
        <taxon>Actinomycetota</taxon>
        <taxon>Actinomycetes</taxon>
        <taxon>Micromonosporales</taxon>
        <taxon>Micromonosporaceae</taxon>
        <taxon>Krasilnikovia</taxon>
    </lineage>
</organism>
<feature type="region of interest" description="Disordered" evidence="1">
    <location>
        <begin position="1"/>
        <end position="59"/>
    </location>
</feature>
<dbReference type="AlphaFoldDB" id="A0A4Q7ZM56"/>
<name>A0A4Q7ZM56_9ACTN</name>
<keyword evidence="2" id="KW-0812">Transmembrane</keyword>
<feature type="compositionally biased region" description="Low complexity" evidence="1">
    <location>
        <begin position="32"/>
        <end position="44"/>
    </location>
</feature>
<dbReference type="InterPro" id="IPR025324">
    <property type="entry name" value="DUF4230"/>
</dbReference>
<feature type="transmembrane region" description="Helical" evidence="2">
    <location>
        <begin position="69"/>
        <end position="90"/>
    </location>
</feature>
<accession>A0A4Q7ZM56</accession>
<keyword evidence="4" id="KW-1185">Reference proteome</keyword>
<protein>
    <submittedName>
        <fullName evidence="3">Uncharacterized protein DUF4230</fullName>
    </submittedName>
</protein>
<keyword evidence="2" id="KW-0472">Membrane</keyword>
<dbReference type="Proteomes" id="UP000292564">
    <property type="component" value="Unassembled WGS sequence"/>
</dbReference>
<evidence type="ECO:0000256" key="2">
    <source>
        <dbReference type="SAM" id="Phobius"/>
    </source>
</evidence>
<comment type="caution">
    <text evidence="3">The sequence shown here is derived from an EMBL/GenBank/DDBJ whole genome shotgun (WGS) entry which is preliminary data.</text>
</comment>
<keyword evidence="2" id="KW-1133">Transmembrane helix</keyword>